<dbReference type="PANTHER" id="PTHR34689:SF1">
    <property type="entry name" value="NUCLEIC ACID-BINDING PROTEIN"/>
    <property type="match status" value="1"/>
</dbReference>
<sequence length="280" mass="32779">MATHDDTHRDHRKSSSSSRRHEHRHSSSSPEARSSHRHHHRHRHDSPTDSRSSTSRRHHRHTSSSSKKRHRSPSTDYTSSSSSSEDESRERRHKKHKKDRKHKKSKKKSSSKKHKKSKLGAVGDEWGKHGIIHEADIFTKEAEFQAWLIDIKKANVETLSNVKRKQLFVDFMEDYNTATMPHEKYYNLAKWEERDRALRMGEPIPSTNTGFSIENDEEKLRMEHRRAAAKASASKVPALQMSRDQLEALTKVNRERVELDRMRKMGLKTKNSLGVRYDEQ</sequence>
<dbReference type="Proteomes" id="UP000193560">
    <property type="component" value="Unassembled WGS sequence"/>
</dbReference>
<dbReference type="OrthoDB" id="2538345at2759"/>
<gene>
    <name evidence="2" type="ORF">BCR42DRAFT_409959</name>
</gene>
<keyword evidence="3" id="KW-1185">Reference proteome</keyword>
<organism evidence="2 3">
    <name type="scientific">Absidia repens</name>
    <dbReference type="NCBI Taxonomy" id="90262"/>
    <lineage>
        <taxon>Eukaryota</taxon>
        <taxon>Fungi</taxon>
        <taxon>Fungi incertae sedis</taxon>
        <taxon>Mucoromycota</taxon>
        <taxon>Mucoromycotina</taxon>
        <taxon>Mucoromycetes</taxon>
        <taxon>Mucorales</taxon>
        <taxon>Cunninghamellaceae</taxon>
        <taxon>Absidia</taxon>
    </lineage>
</organism>
<feature type="region of interest" description="Disordered" evidence="1">
    <location>
        <begin position="1"/>
        <end position="123"/>
    </location>
</feature>
<feature type="compositionally biased region" description="Basic residues" evidence="1">
    <location>
        <begin position="10"/>
        <end position="26"/>
    </location>
</feature>
<comment type="caution">
    <text evidence="2">The sequence shown here is derived from an EMBL/GenBank/DDBJ whole genome shotgun (WGS) entry which is preliminary data.</text>
</comment>
<dbReference type="AlphaFoldDB" id="A0A1X2INC1"/>
<dbReference type="EMBL" id="MCGE01000007">
    <property type="protein sequence ID" value="ORZ19524.1"/>
    <property type="molecule type" value="Genomic_DNA"/>
</dbReference>
<protein>
    <submittedName>
        <fullName evidence="2">Uncharacterized protein</fullName>
    </submittedName>
</protein>
<evidence type="ECO:0000313" key="3">
    <source>
        <dbReference type="Proteomes" id="UP000193560"/>
    </source>
</evidence>
<dbReference type="STRING" id="90262.A0A1X2INC1"/>
<reference evidence="2 3" key="1">
    <citation type="submission" date="2016-07" db="EMBL/GenBank/DDBJ databases">
        <title>Pervasive Adenine N6-methylation of Active Genes in Fungi.</title>
        <authorList>
            <consortium name="DOE Joint Genome Institute"/>
            <person name="Mondo S.J."/>
            <person name="Dannebaum R.O."/>
            <person name="Kuo R.C."/>
            <person name="Labutti K."/>
            <person name="Haridas S."/>
            <person name="Kuo A."/>
            <person name="Salamov A."/>
            <person name="Ahrendt S.R."/>
            <person name="Lipzen A."/>
            <person name="Sullivan W."/>
            <person name="Andreopoulos W.B."/>
            <person name="Clum A."/>
            <person name="Lindquist E."/>
            <person name="Daum C."/>
            <person name="Ramamoorthy G.K."/>
            <person name="Gryganskyi A."/>
            <person name="Culley D."/>
            <person name="Magnuson J.K."/>
            <person name="James T.Y."/>
            <person name="O'Malley M.A."/>
            <person name="Stajich J.E."/>
            <person name="Spatafora J.W."/>
            <person name="Visel A."/>
            <person name="Grigoriev I.V."/>
        </authorList>
    </citation>
    <scope>NUCLEOTIDE SEQUENCE [LARGE SCALE GENOMIC DNA]</scope>
    <source>
        <strain evidence="2 3">NRRL 1336</strain>
    </source>
</reference>
<accession>A0A1X2INC1</accession>
<feature type="compositionally biased region" description="Basic residues" evidence="1">
    <location>
        <begin position="91"/>
        <end position="118"/>
    </location>
</feature>
<proteinExistence type="predicted"/>
<feature type="compositionally biased region" description="Basic residues" evidence="1">
    <location>
        <begin position="54"/>
        <end position="72"/>
    </location>
</feature>
<feature type="compositionally biased region" description="Basic residues" evidence="1">
    <location>
        <begin position="35"/>
        <end position="44"/>
    </location>
</feature>
<name>A0A1X2INC1_9FUNG</name>
<evidence type="ECO:0000313" key="2">
    <source>
        <dbReference type="EMBL" id="ORZ19524.1"/>
    </source>
</evidence>
<evidence type="ECO:0000256" key="1">
    <source>
        <dbReference type="SAM" id="MobiDB-lite"/>
    </source>
</evidence>
<dbReference type="PANTHER" id="PTHR34689">
    <property type="entry name" value="NUCLEIC ACID-BINDING PROTEIN"/>
    <property type="match status" value="1"/>
</dbReference>